<evidence type="ECO:0000313" key="1">
    <source>
        <dbReference type="EMBL" id="KAK5832529.1"/>
    </source>
</evidence>
<dbReference type="EMBL" id="JARKNE010000005">
    <property type="protein sequence ID" value="KAK5832529.1"/>
    <property type="molecule type" value="Genomic_DNA"/>
</dbReference>
<dbReference type="Proteomes" id="UP001358586">
    <property type="component" value="Chromosome 5"/>
</dbReference>
<keyword evidence="2" id="KW-1185">Reference proteome</keyword>
<evidence type="ECO:0008006" key="3">
    <source>
        <dbReference type="Google" id="ProtNLM"/>
    </source>
</evidence>
<evidence type="ECO:0000313" key="2">
    <source>
        <dbReference type="Proteomes" id="UP001358586"/>
    </source>
</evidence>
<organism evidence="1 2">
    <name type="scientific">Gossypium arboreum</name>
    <name type="common">Tree cotton</name>
    <name type="synonym">Gossypium nanking</name>
    <dbReference type="NCBI Taxonomy" id="29729"/>
    <lineage>
        <taxon>Eukaryota</taxon>
        <taxon>Viridiplantae</taxon>
        <taxon>Streptophyta</taxon>
        <taxon>Embryophyta</taxon>
        <taxon>Tracheophyta</taxon>
        <taxon>Spermatophyta</taxon>
        <taxon>Magnoliopsida</taxon>
        <taxon>eudicotyledons</taxon>
        <taxon>Gunneridae</taxon>
        <taxon>Pentapetalae</taxon>
        <taxon>rosids</taxon>
        <taxon>malvids</taxon>
        <taxon>Malvales</taxon>
        <taxon>Malvaceae</taxon>
        <taxon>Malvoideae</taxon>
        <taxon>Gossypium</taxon>
    </lineage>
</organism>
<proteinExistence type="predicted"/>
<gene>
    <name evidence="1" type="ORF">PVK06_016331</name>
</gene>
<dbReference type="InterPro" id="IPR036691">
    <property type="entry name" value="Endo/exonu/phosph_ase_sf"/>
</dbReference>
<reference evidence="1 2" key="1">
    <citation type="submission" date="2023-03" db="EMBL/GenBank/DDBJ databases">
        <title>WGS of Gossypium arboreum.</title>
        <authorList>
            <person name="Yu D."/>
        </authorList>
    </citation>
    <scope>NUCLEOTIDE SEQUENCE [LARGE SCALE GENOMIC DNA]</scope>
    <source>
        <tissue evidence="1">Leaf</tissue>
    </source>
</reference>
<dbReference type="Gene3D" id="3.60.10.10">
    <property type="entry name" value="Endonuclease/exonuclease/phosphatase"/>
    <property type="match status" value="1"/>
</dbReference>
<name>A0ABR0Q051_GOSAR</name>
<protein>
    <recommendedName>
        <fullName evidence="3">Reverse transcriptase</fullName>
    </recommendedName>
</protein>
<sequence length="300" mass="35076">MEAEFAGLTINEKEEAILQVQIEPNPKREVGAFRLVGCFLIASIIHFPAMKDTMANLWHPLRGVQIQYMGEKRVEVAEMGWDLSLRVQSRTALVMTSVWLREEGEGEWEDVEERNKWRSTGFYGSPYSQDRVEAWNLLRQLGNIGGIPWMVCEDFNEIMYGFEKKGGIPREEGRTKAFSVVLEKYSLMDMGLTGNWFTWERRNLPETNIEECLDRGVANADWFSLFPEFQAQHLSHSFSDHCPLFIITKRKDKQRIQRSYKFEAWWVLEESFFTDVRNIWENSKGDLLNKLESVKRGLKS</sequence>
<accession>A0ABR0Q051</accession>
<dbReference type="PANTHER" id="PTHR33710">
    <property type="entry name" value="BNAC02G09200D PROTEIN"/>
    <property type="match status" value="1"/>
</dbReference>
<dbReference type="SUPFAM" id="SSF56219">
    <property type="entry name" value="DNase I-like"/>
    <property type="match status" value="1"/>
</dbReference>
<dbReference type="PANTHER" id="PTHR33710:SF73">
    <property type="entry name" value="ZINC KNUCKLE CX2CX4HX4C DOMAIN-CONTAINING PROTEIN"/>
    <property type="match status" value="1"/>
</dbReference>
<comment type="caution">
    <text evidence="1">The sequence shown here is derived from an EMBL/GenBank/DDBJ whole genome shotgun (WGS) entry which is preliminary data.</text>
</comment>